<keyword evidence="2" id="KW-1185">Reference proteome</keyword>
<sequence length="107" mass="11552">MATKFLTCASSSLASNNVVRTNCSVFFPSACNVRRSSSVRAQATGNDKDTMVDVHQVSSNNQRAAVQSRPGVWLWTSLLSVSLSSPNGTMSLFLSIFLLQSFSQSNN</sequence>
<dbReference type="EMBL" id="JBFOLJ010000001">
    <property type="protein sequence ID" value="KAL2557312.1"/>
    <property type="molecule type" value="Genomic_DNA"/>
</dbReference>
<evidence type="ECO:0000313" key="2">
    <source>
        <dbReference type="Proteomes" id="UP001604277"/>
    </source>
</evidence>
<evidence type="ECO:0000313" key="1">
    <source>
        <dbReference type="EMBL" id="KAL2557312.1"/>
    </source>
</evidence>
<protein>
    <submittedName>
        <fullName evidence="1">Small heat shock protein</fullName>
    </submittedName>
</protein>
<dbReference type="AlphaFoldDB" id="A0ABD1X698"/>
<organism evidence="1 2">
    <name type="scientific">Forsythia ovata</name>
    <dbReference type="NCBI Taxonomy" id="205694"/>
    <lineage>
        <taxon>Eukaryota</taxon>
        <taxon>Viridiplantae</taxon>
        <taxon>Streptophyta</taxon>
        <taxon>Embryophyta</taxon>
        <taxon>Tracheophyta</taxon>
        <taxon>Spermatophyta</taxon>
        <taxon>Magnoliopsida</taxon>
        <taxon>eudicotyledons</taxon>
        <taxon>Gunneridae</taxon>
        <taxon>Pentapetalae</taxon>
        <taxon>asterids</taxon>
        <taxon>lamiids</taxon>
        <taxon>Lamiales</taxon>
        <taxon>Oleaceae</taxon>
        <taxon>Forsythieae</taxon>
        <taxon>Forsythia</taxon>
    </lineage>
</organism>
<gene>
    <name evidence="1" type="ORF">Fot_02051</name>
</gene>
<accession>A0ABD1X698</accession>
<comment type="caution">
    <text evidence="1">The sequence shown here is derived from an EMBL/GenBank/DDBJ whole genome shotgun (WGS) entry which is preliminary data.</text>
</comment>
<proteinExistence type="predicted"/>
<name>A0ABD1X698_9LAMI</name>
<keyword evidence="1" id="KW-0346">Stress response</keyword>
<reference evidence="2" key="1">
    <citation type="submission" date="2024-07" db="EMBL/GenBank/DDBJ databases">
        <title>Two chromosome-level genome assemblies of Korean endemic species Abeliophyllum distichum and Forsythia ovata (Oleaceae).</title>
        <authorList>
            <person name="Jang H."/>
        </authorList>
    </citation>
    <scope>NUCLEOTIDE SEQUENCE [LARGE SCALE GENOMIC DNA]</scope>
</reference>
<dbReference type="Proteomes" id="UP001604277">
    <property type="component" value="Unassembled WGS sequence"/>
</dbReference>